<feature type="region of interest" description="Disordered" evidence="1">
    <location>
        <begin position="43"/>
        <end position="114"/>
    </location>
</feature>
<evidence type="ECO:0000313" key="3">
    <source>
        <dbReference type="Proteomes" id="UP001066276"/>
    </source>
</evidence>
<organism evidence="2 3">
    <name type="scientific">Pleurodeles waltl</name>
    <name type="common">Iberian ribbed newt</name>
    <dbReference type="NCBI Taxonomy" id="8319"/>
    <lineage>
        <taxon>Eukaryota</taxon>
        <taxon>Metazoa</taxon>
        <taxon>Chordata</taxon>
        <taxon>Craniata</taxon>
        <taxon>Vertebrata</taxon>
        <taxon>Euteleostomi</taxon>
        <taxon>Amphibia</taxon>
        <taxon>Batrachia</taxon>
        <taxon>Caudata</taxon>
        <taxon>Salamandroidea</taxon>
        <taxon>Salamandridae</taxon>
        <taxon>Pleurodelinae</taxon>
        <taxon>Pleurodeles</taxon>
    </lineage>
</organism>
<name>A0AAV7WA90_PLEWA</name>
<keyword evidence="3" id="KW-1185">Reference proteome</keyword>
<reference evidence="2" key="1">
    <citation type="journal article" date="2022" name="bioRxiv">
        <title>Sequencing and chromosome-scale assembly of the giantPleurodeles waltlgenome.</title>
        <authorList>
            <person name="Brown T."/>
            <person name="Elewa A."/>
            <person name="Iarovenko S."/>
            <person name="Subramanian E."/>
            <person name="Araus A.J."/>
            <person name="Petzold A."/>
            <person name="Susuki M."/>
            <person name="Suzuki K.-i.T."/>
            <person name="Hayashi T."/>
            <person name="Toyoda A."/>
            <person name="Oliveira C."/>
            <person name="Osipova E."/>
            <person name="Leigh N.D."/>
            <person name="Simon A."/>
            <person name="Yun M.H."/>
        </authorList>
    </citation>
    <scope>NUCLEOTIDE SEQUENCE</scope>
    <source>
        <strain evidence="2">20211129_DDA</strain>
        <tissue evidence="2">Liver</tissue>
    </source>
</reference>
<proteinExistence type="predicted"/>
<dbReference type="Proteomes" id="UP001066276">
    <property type="component" value="Chromosome 1_2"/>
</dbReference>
<gene>
    <name evidence="2" type="ORF">NDU88_005368</name>
</gene>
<evidence type="ECO:0000313" key="2">
    <source>
        <dbReference type="EMBL" id="KAJ1209999.1"/>
    </source>
</evidence>
<dbReference type="EMBL" id="JANPWB010000002">
    <property type="protein sequence ID" value="KAJ1209999.1"/>
    <property type="molecule type" value="Genomic_DNA"/>
</dbReference>
<protein>
    <submittedName>
        <fullName evidence="2">Uncharacterized protein</fullName>
    </submittedName>
</protein>
<sequence>MDQLPRRCVFHGSAVNIRACSTDQRSTFVHVVFTTAQRTCCAGARRATSASRPRRARGLRKSAQSGEAAAPQQPRSLRAETCKEPRPPKAFQHTLGSGRKKRKKKGERFSQAEGVLSPLSAVVRADTRGGRGVVLTRLR</sequence>
<comment type="caution">
    <text evidence="2">The sequence shown here is derived from an EMBL/GenBank/DDBJ whole genome shotgun (WGS) entry which is preliminary data.</text>
</comment>
<evidence type="ECO:0000256" key="1">
    <source>
        <dbReference type="SAM" id="MobiDB-lite"/>
    </source>
</evidence>
<accession>A0AAV7WA90</accession>
<feature type="compositionally biased region" description="Basic and acidic residues" evidence="1">
    <location>
        <begin position="77"/>
        <end position="87"/>
    </location>
</feature>
<dbReference type="AlphaFoldDB" id="A0AAV7WA90"/>